<gene>
    <name evidence="1" type="ORF">L6164_011966</name>
</gene>
<keyword evidence="2" id="KW-1185">Reference proteome</keyword>
<protein>
    <submittedName>
        <fullName evidence="1">Uncharacterized protein</fullName>
    </submittedName>
</protein>
<accession>A0ACB9PBG7</accession>
<evidence type="ECO:0000313" key="2">
    <source>
        <dbReference type="Proteomes" id="UP000828941"/>
    </source>
</evidence>
<organism evidence="1 2">
    <name type="scientific">Bauhinia variegata</name>
    <name type="common">Purple orchid tree</name>
    <name type="synonym">Phanera variegata</name>
    <dbReference type="NCBI Taxonomy" id="167791"/>
    <lineage>
        <taxon>Eukaryota</taxon>
        <taxon>Viridiplantae</taxon>
        <taxon>Streptophyta</taxon>
        <taxon>Embryophyta</taxon>
        <taxon>Tracheophyta</taxon>
        <taxon>Spermatophyta</taxon>
        <taxon>Magnoliopsida</taxon>
        <taxon>eudicotyledons</taxon>
        <taxon>Gunneridae</taxon>
        <taxon>Pentapetalae</taxon>
        <taxon>rosids</taxon>
        <taxon>fabids</taxon>
        <taxon>Fabales</taxon>
        <taxon>Fabaceae</taxon>
        <taxon>Cercidoideae</taxon>
        <taxon>Cercideae</taxon>
        <taxon>Bauhiniinae</taxon>
        <taxon>Bauhinia</taxon>
    </lineage>
</organism>
<dbReference type="EMBL" id="CM039430">
    <property type="protein sequence ID" value="KAI4344776.1"/>
    <property type="molecule type" value="Genomic_DNA"/>
</dbReference>
<evidence type="ECO:0000313" key="1">
    <source>
        <dbReference type="EMBL" id="KAI4344776.1"/>
    </source>
</evidence>
<reference evidence="1 2" key="1">
    <citation type="journal article" date="2022" name="DNA Res.">
        <title>Chromosomal-level genome assembly of the orchid tree Bauhinia variegata (Leguminosae; Cercidoideae) supports the allotetraploid origin hypothesis of Bauhinia.</title>
        <authorList>
            <person name="Zhong Y."/>
            <person name="Chen Y."/>
            <person name="Zheng D."/>
            <person name="Pang J."/>
            <person name="Liu Y."/>
            <person name="Luo S."/>
            <person name="Meng S."/>
            <person name="Qian L."/>
            <person name="Wei D."/>
            <person name="Dai S."/>
            <person name="Zhou R."/>
        </authorList>
    </citation>
    <scope>NUCLEOTIDE SEQUENCE [LARGE SCALE GENOMIC DNA]</scope>
    <source>
        <strain evidence="1">BV-YZ2020</strain>
    </source>
</reference>
<sequence length="134" mass="15593">MNGFMIQSHLKAYGFSRCNQGFQIFPDSYDERIYLYCTTKVVPYQFKRFDVVSDDSDHRFLKSQNGDDCFSNATSGVYKRIMKEWRILDQNLPESIYVRVFEKRIDLLTAAIVGAVGTPYHDGLFFFDVAFPPD</sequence>
<proteinExistence type="predicted"/>
<name>A0ACB9PBG7_BAUVA</name>
<comment type="caution">
    <text evidence="1">The sequence shown here is derived from an EMBL/GenBank/DDBJ whole genome shotgun (WGS) entry which is preliminary data.</text>
</comment>
<dbReference type="Proteomes" id="UP000828941">
    <property type="component" value="Chromosome 5"/>
</dbReference>